<sequence>MTNAKVAGVLCLLALVAISCACYARALDHCIRDKDKVMKYCWHNIVKNLGDQFPPHWSLCCNKIRMQKTSIVFVIGSPLTN</sequence>
<dbReference type="Gramene" id="TraesCLE_scaffold_029718_01G000200.1">
    <property type="protein sequence ID" value="TraesCLE_scaffold_029718_01G000200.1"/>
    <property type="gene ID" value="TraesCLE_scaffold_029718_01G000200"/>
</dbReference>
<keyword evidence="3" id="KW-1185">Reference proteome</keyword>
<dbReference type="Gramene" id="TraesRN7A0101103400.1">
    <property type="protein sequence ID" value="TraesRN7A0101103400.1"/>
    <property type="gene ID" value="TraesRN7A0101103400"/>
</dbReference>
<dbReference type="EnsemblPlants" id="TraesCS7A02G459374.1">
    <property type="protein sequence ID" value="TraesCS7A02G459374.1.cds1"/>
    <property type="gene ID" value="TraesCS7A02G459374"/>
</dbReference>
<dbReference type="PROSITE" id="PS51257">
    <property type="entry name" value="PROKAR_LIPOPROTEIN"/>
    <property type="match status" value="1"/>
</dbReference>
<evidence type="ECO:0000313" key="2">
    <source>
        <dbReference type="EnsemblPlants" id="TraesCS7A02G459374.1.cds1"/>
    </source>
</evidence>
<evidence type="ECO:0000313" key="3">
    <source>
        <dbReference type="Proteomes" id="UP000019116"/>
    </source>
</evidence>
<proteinExistence type="predicted"/>
<feature type="signal peptide" evidence="1">
    <location>
        <begin position="1"/>
        <end position="26"/>
    </location>
</feature>
<dbReference type="Gramene" id="TraesCS7A03G1115500.1">
    <property type="protein sequence ID" value="TraesCS7A03G1115500.1.CDS1"/>
    <property type="gene ID" value="TraesCS7A03G1115500"/>
</dbReference>
<dbReference type="Gramene" id="TraesROB_scaffold_035755_01G000100.1">
    <property type="protein sequence ID" value="TraesROB_scaffold_035755_01G000100.1"/>
    <property type="gene ID" value="TraesROB_scaffold_035755_01G000100"/>
</dbReference>
<dbReference type="AlphaFoldDB" id="A0A3B6RQ66"/>
<dbReference type="Gramene" id="TraesCS7A02G459374.1">
    <property type="protein sequence ID" value="TraesCS7A02G459374.1.cds1"/>
    <property type="gene ID" value="TraesCS7A02G459374"/>
</dbReference>
<dbReference type="Gramene" id="TraesWEE_scaffold_006928_01G000100.1">
    <property type="protein sequence ID" value="TraesWEE_scaffold_006928_01G000100.1"/>
    <property type="gene ID" value="TraesWEE_scaffold_006928_01G000100"/>
</dbReference>
<protein>
    <recommendedName>
        <fullName evidence="4">Bifunctional inhibitor/plant lipid transfer protein/seed storage helical domain-containing protein</fullName>
    </recommendedName>
</protein>
<evidence type="ECO:0000256" key="1">
    <source>
        <dbReference type="SAM" id="SignalP"/>
    </source>
</evidence>
<feature type="chain" id="PRO_5043180226" description="Bifunctional inhibitor/plant lipid transfer protein/seed storage helical domain-containing protein" evidence="1">
    <location>
        <begin position="27"/>
        <end position="81"/>
    </location>
</feature>
<accession>A0A3B6RQ66</accession>
<dbReference type="Gramene" id="TraesCAD_scaffold_014326_01G000100.1">
    <property type="protein sequence ID" value="TraesCAD_scaffold_014326_01G000100.1"/>
    <property type="gene ID" value="TraesCAD_scaffold_014326_01G000100"/>
</dbReference>
<name>A0A3B6RQ66_WHEAT</name>
<reference evidence="2" key="2">
    <citation type="submission" date="2018-10" db="UniProtKB">
        <authorList>
            <consortium name="EnsemblPlants"/>
        </authorList>
    </citation>
    <scope>IDENTIFICATION</scope>
</reference>
<evidence type="ECO:0008006" key="4">
    <source>
        <dbReference type="Google" id="ProtNLM"/>
    </source>
</evidence>
<organism evidence="2">
    <name type="scientific">Triticum aestivum</name>
    <name type="common">Wheat</name>
    <dbReference type="NCBI Taxonomy" id="4565"/>
    <lineage>
        <taxon>Eukaryota</taxon>
        <taxon>Viridiplantae</taxon>
        <taxon>Streptophyta</taxon>
        <taxon>Embryophyta</taxon>
        <taxon>Tracheophyta</taxon>
        <taxon>Spermatophyta</taxon>
        <taxon>Magnoliopsida</taxon>
        <taxon>Liliopsida</taxon>
        <taxon>Poales</taxon>
        <taxon>Poaceae</taxon>
        <taxon>BOP clade</taxon>
        <taxon>Pooideae</taxon>
        <taxon>Triticodae</taxon>
        <taxon>Triticeae</taxon>
        <taxon>Triticinae</taxon>
        <taxon>Triticum</taxon>
    </lineage>
</organism>
<dbReference type="Proteomes" id="UP000019116">
    <property type="component" value="Chromosome 7A"/>
</dbReference>
<keyword evidence="1" id="KW-0732">Signal</keyword>
<reference evidence="2" key="1">
    <citation type="submission" date="2018-08" db="EMBL/GenBank/DDBJ databases">
        <authorList>
            <person name="Rossello M."/>
        </authorList>
    </citation>
    <scope>NUCLEOTIDE SEQUENCE [LARGE SCALE GENOMIC DNA]</scope>
    <source>
        <strain evidence="2">cv. Chinese Spring</strain>
    </source>
</reference>